<evidence type="ECO:0000256" key="4">
    <source>
        <dbReference type="ARBA" id="ARBA00022692"/>
    </source>
</evidence>
<gene>
    <name evidence="10" type="ORF">FB45DRAFT_931207</name>
</gene>
<comment type="subcellular location">
    <subcellularLocation>
        <location evidence="1">Membrane</location>
        <topology evidence="1">Multi-pass membrane protein</topology>
    </subcellularLocation>
</comment>
<dbReference type="PANTHER" id="PTHR22950">
    <property type="entry name" value="AMINO ACID TRANSPORTER"/>
    <property type="match status" value="1"/>
</dbReference>
<comment type="caution">
    <text evidence="10">The sequence shown here is derived from an EMBL/GenBank/DDBJ whole genome shotgun (WGS) entry which is preliminary data.</text>
</comment>
<keyword evidence="6 8" id="KW-1133">Transmembrane helix</keyword>
<evidence type="ECO:0000256" key="8">
    <source>
        <dbReference type="SAM" id="Phobius"/>
    </source>
</evidence>
<evidence type="ECO:0000259" key="9">
    <source>
        <dbReference type="Pfam" id="PF01490"/>
    </source>
</evidence>
<keyword evidence="4 8" id="KW-0812">Transmembrane</keyword>
<feature type="transmembrane region" description="Helical" evidence="8">
    <location>
        <begin position="197"/>
        <end position="214"/>
    </location>
</feature>
<proteinExistence type="inferred from homology"/>
<feature type="transmembrane region" description="Helical" evidence="8">
    <location>
        <begin position="295"/>
        <end position="319"/>
    </location>
</feature>
<evidence type="ECO:0000313" key="11">
    <source>
        <dbReference type="Proteomes" id="UP001221142"/>
    </source>
</evidence>
<evidence type="ECO:0000313" key="10">
    <source>
        <dbReference type="EMBL" id="KAJ7619613.1"/>
    </source>
</evidence>
<dbReference type="AlphaFoldDB" id="A0AAD7BFU3"/>
<evidence type="ECO:0000256" key="3">
    <source>
        <dbReference type="ARBA" id="ARBA00022448"/>
    </source>
</evidence>
<evidence type="ECO:0000256" key="2">
    <source>
        <dbReference type="ARBA" id="ARBA00008066"/>
    </source>
</evidence>
<dbReference type="GO" id="GO:0005774">
    <property type="term" value="C:vacuolar membrane"/>
    <property type="evidence" value="ECO:0007669"/>
    <property type="project" value="TreeGrafter"/>
</dbReference>
<feature type="transmembrane region" description="Helical" evidence="8">
    <location>
        <begin position="114"/>
        <end position="136"/>
    </location>
</feature>
<keyword evidence="7 8" id="KW-0472">Membrane</keyword>
<feature type="transmembrane region" description="Helical" evidence="8">
    <location>
        <begin position="258"/>
        <end position="283"/>
    </location>
</feature>
<dbReference type="PANTHER" id="PTHR22950:SF692">
    <property type="entry name" value="TRANSMEMBRANE AMINO ACID TRANSPORTER FAMILY PROTEIN"/>
    <property type="match status" value="1"/>
</dbReference>
<evidence type="ECO:0000256" key="7">
    <source>
        <dbReference type="ARBA" id="ARBA00023136"/>
    </source>
</evidence>
<dbReference type="EMBL" id="JARKIF010000018">
    <property type="protein sequence ID" value="KAJ7619613.1"/>
    <property type="molecule type" value="Genomic_DNA"/>
</dbReference>
<keyword evidence="11" id="KW-1185">Reference proteome</keyword>
<evidence type="ECO:0000256" key="6">
    <source>
        <dbReference type="ARBA" id="ARBA00022989"/>
    </source>
</evidence>
<dbReference type="GO" id="GO:0015179">
    <property type="term" value="F:L-amino acid transmembrane transporter activity"/>
    <property type="evidence" value="ECO:0007669"/>
    <property type="project" value="TreeGrafter"/>
</dbReference>
<feature type="transmembrane region" description="Helical" evidence="8">
    <location>
        <begin position="219"/>
        <end position="238"/>
    </location>
</feature>
<accession>A0AAD7BFU3</accession>
<dbReference type="InterPro" id="IPR013057">
    <property type="entry name" value="AA_transpt_TM"/>
</dbReference>
<feature type="transmembrane region" description="Helical" evidence="8">
    <location>
        <begin position="339"/>
        <end position="358"/>
    </location>
</feature>
<dbReference type="Proteomes" id="UP001221142">
    <property type="component" value="Unassembled WGS sequence"/>
</dbReference>
<feature type="transmembrane region" description="Helical" evidence="8">
    <location>
        <begin position="399"/>
        <end position="419"/>
    </location>
</feature>
<comment type="similarity">
    <text evidence="2">Belongs to the amino acid/polyamine transporter 2 family.</text>
</comment>
<sequence length="484" mass="51591">MPHPSLLLAFFPARELRVPVKTDAEACDGAEPACDDESGVCCVCQSALDDALAPKEALLCALHNERTPLLSKKLNDNGKSTFGQTLFNSIAILLGIGMLSEPLAFAYAGWGMGFVLIIFYGYVSCYTAKIVARIILSDPSLRSYADIGCKAFGPRSTLVVSVLFCLELFAVSVILVTLSADSLHVLVPQYSSDVYKLLGIFLLIPTVFLPLSLLSITSVLGIISTILVVVVVLIDGVSKTESPGSLWSPAETSFGIDSWNHLGIAFGLFMAGFGGHPVIPSLAKDMVDPSRFNEMINWAFAVATFIYALIACAGYLMFGSAVSAEISVDLLSTPGYNKMINQTVLWMLVLVPLSKFGLITQPLSAVLDTLLERDQGPQDHLPKTVSNTRPKTPVLSPRALFVLQRVGITVLSVAVSILVPQFSAAMAFLGSFTVFLLCVIGPIVAKVAIEDGWRWGVFDVVVVLLAAGMAVWGTGSACLEGSAA</sequence>
<protein>
    <submittedName>
        <fullName evidence="10">Transmembrane amino acid transporter protein-domain-containing protein</fullName>
    </submittedName>
</protein>
<feature type="transmembrane region" description="Helical" evidence="8">
    <location>
        <begin position="425"/>
        <end position="445"/>
    </location>
</feature>
<evidence type="ECO:0000256" key="5">
    <source>
        <dbReference type="ARBA" id="ARBA00022970"/>
    </source>
</evidence>
<feature type="domain" description="Amino acid transporter transmembrane" evidence="9">
    <location>
        <begin position="79"/>
        <end position="449"/>
    </location>
</feature>
<reference evidence="10" key="1">
    <citation type="submission" date="2023-03" db="EMBL/GenBank/DDBJ databases">
        <title>Massive genome expansion in bonnet fungi (Mycena s.s.) driven by repeated elements and novel gene families across ecological guilds.</title>
        <authorList>
            <consortium name="Lawrence Berkeley National Laboratory"/>
            <person name="Harder C.B."/>
            <person name="Miyauchi S."/>
            <person name="Viragh M."/>
            <person name="Kuo A."/>
            <person name="Thoen E."/>
            <person name="Andreopoulos B."/>
            <person name="Lu D."/>
            <person name="Skrede I."/>
            <person name="Drula E."/>
            <person name="Henrissat B."/>
            <person name="Morin E."/>
            <person name="Kohler A."/>
            <person name="Barry K."/>
            <person name="LaButti K."/>
            <person name="Morin E."/>
            <person name="Salamov A."/>
            <person name="Lipzen A."/>
            <person name="Mereny Z."/>
            <person name="Hegedus B."/>
            <person name="Baldrian P."/>
            <person name="Stursova M."/>
            <person name="Weitz H."/>
            <person name="Taylor A."/>
            <person name="Grigoriev I.V."/>
            <person name="Nagy L.G."/>
            <person name="Martin F."/>
            <person name="Kauserud H."/>
        </authorList>
    </citation>
    <scope>NUCLEOTIDE SEQUENCE</scope>
    <source>
        <strain evidence="10">9284</strain>
    </source>
</reference>
<feature type="transmembrane region" description="Helical" evidence="8">
    <location>
        <begin position="157"/>
        <end position="177"/>
    </location>
</feature>
<feature type="transmembrane region" description="Helical" evidence="8">
    <location>
        <begin position="457"/>
        <end position="475"/>
    </location>
</feature>
<keyword evidence="3" id="KW-0813">Transport</keyword>
<name>A0AAD7BFU3_9AGAR</name>
<dbReference type="Pfam" id="PF01490">
    <property type="entry name" value="Aa_trans"/>
    <property type="match status" value="1"/>
</dbReference>
<keyword evidence="5" id="KW-0029">Amino-acid transport</keyword>
<organism evidence="10 11">
    <name type="scientific">Roridomyces roridus</name>
    <dbReference type="NCBI Taxonomy" id="1738132"/>
    <lineage>
        <taxon>Eukaryota</taxon>
        <taxon>Fungi</taxon>
        <taxon>Dikarya</taxon>
        <taxon>Basidiomycota</taxon>
        <taxon>Agaricomycotina</taxon>
        <taxon>Agaricomycetes</taxon>
        <taxon>Agaricomycetidae</taxon>
        <taxon>Agaricales</taxon>
        <taxon>Marasmiineae</taxon>
        <taxon>Mycenaceae</taxon>
        <taxon>Roridomyces</taxon>
    </lineage>
</organism>
<evidence type="ECO:0000256" key="1">
    <source>
        <dbReference type="ARBA" id="ARBA00004141"/>
    </source>
</evidence>